<name>A0A7V3ZXH2_UNCW3</name>
<gene>
    <name evidence="2" type="ORF">ENU66_02810</name>
</gene>
<feature type="transmembrane region" description="Helical" evidence="1">
    <location>
        <begin position="31"/>
        <end position="48"/>
    </location>
</feature>
<keyword evidence="1" id="KW-1133">Transmembrane helix</keyword>
<sequence>MSFYTLAFTGMTPFGSLLAGWLSQSFGVKKAFLISGLVLITGGLVFYSKMKDFKEKDYF</sequence>
<proteinExistence type="predicted"/>
<dbReference type="Gene3D" id="1.20.1250.20">
    <property type="entry name" value="MFS general substrate transporter like domains"/>
    <property type="match status" value="1"/>
</dbReference>
<keyword evidence="1" id="KW-0472">Membrane</keyword>
<dbReference type="AlphaFoldDB" id="A0A7V3ZXH2"/>
<accession>A0A7V3ZXH2</accession>
<organism evidence="2">
    <name type="scientific">candidate division WOR-3 bacterium</name>
    <dbReference type="NCBI Taxonomy" id="2052148"/>
    <lineage>
        <taxon>Bacteria</taxon>
        <taxon>Bacteria division WOR-3</taxon>
    </lineage>
</organism>
<reference evidence="2" key="1">
    <citation type="journal article" date="2020" name="mSystems">
        <title>Genome- and Community-Level Interaction Insights into Carbon Utilization and Element Cycling Functions of Hydrothermarchaeota in Hydrothermal Sediment.</title>
        <authorList>
            <person name="Zhou Z."/>
            <person name="Liu Y."/>
            <person name="Xu W."/>
            <person name="Pan J."/>
            <person name="Luo Z.H."/>
            <person name="Li M."/>
        </authorList>
    </citation>
    <scope>NUCLEOTIDE SEQUENCE [LARGE SCALE GENOMIC DNA]</scope>
    <source>
        <strain evidence="2">SpSt-69</strain>
    </source>
</reference>
<evidence type="ECO:0000256" key="1">
    <source>
        <dbReference type="SAM" id="Phobius"/>
    </source>
</evidence>
<keyword evidence="1" id="KW-0812">Transmembrane</keyword>
<evidence type="ECO:0008006" key="3">
    <source>
        <dbReference type="Google" id="ProtNLM"/>
    </source>
</evidence>
<dbReference type="EMBL" id="DTDJ01000023">
    <property type="protein sequence ID" value="HGL17251.1"/>
    <property type="molecule type" value="Genomic_DNA"/>
</dbReference>
<evidence type="ECO:0000313" key="2">
    <source>
        <dbReference type="EMBL" id="HGL17251.1"/>
    </source>
</evidence>
<dbReference type="SUPFAM" id="SSF103473">
    <property type="entry name" value="MFS general substrate transporter"/>
    <property type="match status" value="1"/>
</dbReference>
<dbReference type="InterPro" id="IPR036259">
    <property type="entry name" value="MFS_trans_sf"/>
</dbReference>
<protein>
    <recommendedName>
        <fullName evidence="3">MFS transporter</fullName>
    </recommendedName>
</protein>
<comment type="caution">
    <text evidence="2">The sequence shown here is derived from an EMBL/GenBank/DDBJ whole genome shotgun (WGS) entry which is preliminary data.</text>
</comment>